<dbReference type="AlphaFoldDB" id="A0A3M9XUU1"/>
<evidence type="ECO:0000256" key="1">
    <source>
        <dbReference type="ARBA" id="ARBA00001917"/>
    </source>
</evidence>
<dbReference type="PANTHER" id="PTHR42907">
    <property type="entry name" value="FMN-LINKED OXIDOREDUCTASES SUPERFAMILY PROTEIN"/>
    <property type="match status" value="1"/>
</dbReference>
<comment type="similarity">
    <text evidence="10">Belongs to the dus family.</text>
</comment>
<reference evidence="14 15" key="1">
    <citation type="submission" date="2018-08" db="EMBL/GenBank/DDBJ databases">
        <title>Genome sequence of Methylocystis hirsuta CSC1, a methanotroph able to accumulate PHAs.</title>
        <authorList>
            <person name="Bordel S."/>
            <person name="Rodriguez E."/>
            <person name="Gancedo J."/>
            <person name="Munoz R."/>
        </authorList>
    </citation>
    <scope>NUCLEOTIDE SEQUENCE [LARGE SCALE GENOMIC DNA]</scope>
    <source>
        <strain evidence="14 15">CSC1</strain>
    </source>
</reference>
<evidence type="ECO:0000256" key="7">
    <source>
        <dbReference type="ARBA" id="ARBA00022884"/>
    </source>
</evidence>
<evidence type="ECO:0000256" key="6">
    <source>
        <dbReference type="ARBA" id="ARBA00022857"/>
    </source>
</evidence>
<feature type="site" description="Interacts with tRNA; defines subfamily-specific binding signature" evidence="9">
    <location>
        <position position="297"/>
    </location>
</feature>
<dbReference type="HAMAP" id="MF_02041">
    <property type="entry name" value="DusA_subfam"/>
    <property type="match status" value="1"/>
</dbReference>
<gene>
    <name evidence="9 14" type="primary">dusA</name>
    <name evidence="14" type="ORF">D1O30_14450</name>
</gene>
<keyword evidence="12" id="KW-0547">Nucleotide-binding</keyword>
<comment type="catalytic activity">
    <reaction evidence="9">
        <text>5,6-dihydrouridine(20) in tRNA + NAD(+) = uridine(20) in tRNA + NADH + H(+)</text>
        <dbReference type="Rhea" id="RHEA:53340"/>
        <dbReference type="Rhea" id="RHEA-COMP:13533"/>
        <dbReference type="Rhea" id="RHEA-COMP:13534"/>
        <dbReference type="ChEBI" id="CHEBI:15378"/>
        <dbReference type="ChEBI" id="CHEBI:57540"/>
        <dbReference type="ChEBI" id="CHEBI:57945"/>
        <dbReference type="ChEBI" id="CHEBI:65315"/>
        <dbReference type="ChEBI" id="CHEBI:74443"/>
        <dbReference type="EC" id="1.3.1.91"/>
    </reaction>
</comment>
<evidence type="ECO:0000256" key="11">
    <source>
        <dbReference type="PIRSR" id="PIRSR006621-1"/>
    </source>
</evidence>
<feature type="binding site" evidence="9 12">
    <location>
        <begin position="206"/>
        <end position="208"/>
    </location>
    <ligand>
        <name>FMN</name>
        <dbReference type="ChEBI" id="CHEBI:58210"/>
    </ligand>
</feature>
<evidence type="ECO:0000256" key="9">
    <source>
        <dbReference type="HAMAP-Rule" id="MF_02041"/>
    </source>
</evidence>
<feature type="active site" description="Proton donor" evidence="9 11">
    <location>
        <position position="96"/>
    </location>
</feature>
<keyword evidence="4 9" id="KW-0288">FMN</keyword>
<evidence type="ECO:0000256" key="5">
    <source>
        <dbReference type="ARBA" id="ARBA00022694"/>
    </source>
</evidence>
<dbReference type="NCBIfam" id="TIGR00742">
    <property type="entry name" value="yjbN"/>
    <property type="match status" value="1"/>
</dbReference>
<comment type="function">
    <text evidence="9">Catalyzes the synthesis of 5,6-dihydrouridine (D), a modified base found in the D-loop of most tRNAs, via the reduction of the C5-C6 double bond in target uridines. Specifically modifies U20 and U20a in tRNAs.</text>
</comment>
<proteinExistence type="inferred from homology"/>
<dbReference type="PIRSF" id="PIRSF006621">
    <property type="entry name" value="Dus"/>
    <property type="match status" value="1"/>
</dbReference>
<dbReference type="SUPFAM" id="SSF51395">
    <property type="entry name" value="FMN-linked oxidoreductases"/>
    <property type="match status" value="1"/>
</dbReference>
<organism evidence="14 15">
    <name type="scientific">Methylocystis hirsuta</name>
    <dbReference type="NCBI Taxonomy" id="369798"/>
    <lineage>
        <taxon>Bacteria</taxon>
        <taxon>Pseudomonadati</taxon>
        <taxon>Pseudomonadota</taxon>
        <taxon>Alphaproteobacteria</taxon>
        <taxon>Hyphomicrobiales</taxon>
        <taxon>Methylocystaceae</taxon>
        <taxon>Methylocystis</taxon>
    </lineage>
</organism>
<evidence type="ECO:0000256" key="12">
    <source>
        <dbReference type="PIRSR" id="PIRSR006621-2"/>
    </source>
</evidence>
<dbReference type="GO" id="GO:0050660">
    <property type="term" value="F:flavin adenine dinucleotide binding"/>
    <property type="evidence" value="ECO:0007669"/>
    <property type="project" value="InterPro"/>
</dbReference>
<evidence type="ECO:0000256" key="3">
    <source>
        <dbReference type="ARBA" id="ARBA00022630"/>
    </source>
</evidence>
<feature type="site" description="Interacts with tRNA" evidence="9">
    <location>
        <position position="93"/>
    </location>
</feature>
<feature type="binding site" evidence="9 12">
    <location>
        <begin position="228"/>
        <end position="229"/>
    </location>
    <ligand>
        <name>FMN</name>
        <dbReference type="ChEBI" id="CHEBI:58210"/>
    </ligand>
</feature>
<dbReference type="InterPro" id="IPR035587">
    <property type="entry name" value="DUS-like_FMN-bd"/>
</dbReference>
<comment type="catalytic activity">
    <reaction evidence="9">
        <text>5,6-dihydrouridine(20a) in tRNA + NADP(+) = uridine(20a) in tRNA + NADPH + H(+)</text>
        <dbReference type="Rhea" id="RHEA:53344"/>
        <dbReference type="Rhea" id="RHEA-COMP:13535"/>
        <dbReference type="Rhea" id="RHEA-COMP:13536"/>
        <dbReference type="ChEBI" id="CHEBI:15378"/>
        <dbReference type="ChEBI" id="CHEBI:57783"/>
        <dbReference type="ChEBI" id="CHEBI:58349"/>
        <dbReference type="ChEBI" id="CHEBI:65315"/>
        <dbReference type="ChEBI" id="CHEBI:74443"/>
    </reaction>
</comment>
<dbReference type="PROSITE" id="PS01136">
    <property type="entry name" value="UPF0034"/>
    <property type="match status" value="1"/>
</dbReference>
<dbReference type="GO" id="GO:0102266">
    <property type="term" value="F:tRNA-dihydrouridine20a synthase activity"/>
    <property type="evidence" value="ECO:0007669"/>
    <property type="project" value="RHEA"/>
</dbReference>
<name>A0A3M9XUU1_9HYPH</name>
<comment type="catalytic activity">
    <reaction evidence="9">
        <text>5,6-dihydrouridine(20) in tRNA + NADP(+) = uridine(20) in tRNA + NADPH + H(+)</text>
        <dbReference type="Rhea" id="RHEA:53336"/>
        <dbReference type="Rhea" id="RHEA-COMP:13533"/>
        <dbReference type="Rhea" id="RHEA-COMP:13534"/>
        <dbReference type="ChEBI" id="CHEBI:15378"/>
        <dbReference type="ChEBI" id="CHEBI:57783"/>
        <dbReference type="ChEBI" id="CHEBI:58349"/>
        <dbReference type="ChEBI" id="CHEBI:65315"/>
        <dbReference type="ChEBI" id="CHEBI:74443"/>
        <dbReference type="EC" id="1.3.1.91"/>
    </reaction>
</comment>
<evidence type="ECO:0000256" key="2">
    <source>
        <dbReference type="ARBA" id="ARBA00022555"/>
    </source>
</evidence>
<dbReference type="EMBL" id="QWDD01000001">
    <property type="protein sequence ID" value="RNJ51811.1"/>
    <property type="molecule type" value="Genomic_DNA"/>
</dbReference>
<evidence type="ECO:0000256" key="8">
    <source>
        <dbReference type="ARBA" id="ARBA00023002"/>
    </source>
</evidence>
<feature type="binding site" evidence="9 12">
    <location>
        <position position="135"/>
    </location>
    <ligand>
        <name>FMN</name>
        <dbReference type="ChEBI" id="CHEBI:58210"/>
    </ligand>
</feature>
<comment type="catalytic activity">
    <reaction evidence="9">
        <text>5,6-dihydrouridine(20a) in tRNA + NAD(+) = uridine(20a) in tRNA + NADH + H(+)</text>
        <dbReference type="Rhea" id="RHEA:53348"/>
        <dbReference type="Rhea" id="RHEA-COMP:13535"/>
        <dbReference type="Rhea" id="RHEA-COMP:13536"/>
        <dbReference type="ChEBI" id="CHEBI:15378"/>
        <dbReference type="ChEBI" id="CHEBI:57540"/>
        <dbReference type="ChEBI" id="CHEBI:57945"/>
        <dbReference type="ChEBI" id="CHEBI:65315"/>
        <dbReference type="ChEBI" id="CHEBI:74443"/>
    </reaction>
</comment>
<keyword evidence="8 9" id="KW-0560">Oxidoreductase</keyword>
<feature type="binding site" evidence="9 12">
    <location>
        <position position="66"/>
    </location>
    <ligand>
        <name>FMN</name>
        <dbReference type="ChEBI" id="CHEBI:58210"/>
    </ligand>
</feature>
<protein>
    <recommendedName>
        <fullName evidence="9">tRNA-dihydrouridine(20/20a) synthase</fullName>
        <ecNumber evidence="9">1.3.1.91</ecNumber>
    </recommendedName>
    <alternativeName>
        <fullName evidence="9">U20-specific dihydrouridine synthase</fullName>
        <shortName evidence="9">U20-specific Dus</shortName>
    </alternativeName>
    <alternativeName>
        <fullName evidence="9">tRNA-dihydrouridine synthase A</fullName>
    </alternativeName>
</protein>
<dbReference type="OrthoDB" id="9783413at2"/>
<dbReference type="InterPro" id="IPR001269">
    <property type="entry name" value="DUS_fam"/>
</dbReference>
<dbReference type="NCBIfam" id="NF008774">
    <property type="entry name" value="PRK11815.1"/>
    <property type="match status" value="1"/>
</dbReference>
<feature type="binding site" evidence="9 12">
    <location>
        <position position="166"/>
    </location>
    <ligand>
        <name>FMN</name>
        <dbReference type="ChEBI" id="CHEBI:58210"/>
    </ligand>
</feature>
<evidence type="ECO:0000256" key="4">
    <source>
        <dbReference type="ARBA" id="ARBA00022643"/>
    </source>
</evidence>
<dbReference type="GO" id="GO:0102264">
    <property type="term" value="F:tRNA-dihydrouridine20 synthase activity"/>
    <property type="evidence" value="ECO:0007669"/>
    <property type="project" value="UniProtKB-EC"/>
</dbReference>
<evidence type="ECO:0000313" key="14">
    <source>
        <dbReference type="EMBL" id="RNJ51811.1"/>
    </source>
</evidence>
<comment type="caution">
    <text evidence="14">The sequence shown here is derived from an EMBL/GenBank/DDBJ whole genome shotgun (WGS) entry which is preliminary data.</text>
</comment>
<keyword evidence="7 9" id="KW-0694">RNA-binding</keyword>
<comment type="cofactor">
    <cofactor evidence="1 9 10 12">
        <name>FMN</name>
        <dbReference type="ChEBI" id="CHEBI:58210"/>
    </cofactor>
</comment>
<dbReference type="GO" id="GO:0010181">
    <property type="term" value="F:FMN binding"/>
    <property type="evidence" value="ECO:0007669"/>
    <property type="project" value="UniProtKB-UniRule"/>
</dbReference>
<dbReference type="InterPro" id="IPR004653">
    <property type="entry name" value="DusA"/>
</dbReference>
<feature type="site" description="Interacts with tRNA; defines subfamily-specific binding signature" evidence="9">
    <location>
        <position position="294"/>
    </location>
</feature>
<feature type="site" description="Interacts with tRNA" evidence="9">
    <location>
        <position position="181"/>
    </location>
</feature>
<feature type="site" description="Interacts with tRNA; defines subfamily-specific binding signature" evidence="9">
    <location>
        <position position="178"/>
    </location>
</feature>
<sequence length="341" mass="37298">MLTTQEIRFSVAPMMDWTDRHCRYFHRLLSRRARLYTEMLTTGAVIHGDRARLMAFDPFEQPVAMQLGGAEPAALAKSAVLVEKFGYAEVNLNVGCPSDRVQNGAFGACLMREPALVGDCIKAMKDAVSIPVTVKCRIGVDDQEEHALFALAEACVESGADALFVHARKAWLKGLSPKENRDVPPLDYPLVHRLKRALPDVPIAINGGLTRMAEMQEQLRFVDGVMIGRAAYHDPALLLDVDPQLFGQPSPAADLFDAVDAFLPYVERQLARGERLAAMTRHLLGLFVGMPGARSFRRRLALEAVAPGAGVETLLEAVGEVRAARARFAEAAKLAEPAETN</sequence>
<dbReference type="Gene3D" id="1.20.120.1460">
    <property type="match status" value="1"/>
</dbReference>
<feature type="binding site" evidence="9 12">
    <location>
        <begin position="13"/>
        <end position="15"/>
    </location>
    <ligand>
        <name>FMN</name>
        <dbReference type="ChEBI" id="CHEBI:58210"/>
    </ligand>
</feature>
<dbReference type="Proteomes" id="UP000268623">
    <property type="component" value="Unassembled WGS sequence"/>
</dbReference>
<keyword evidence="15" id="KW-1185">Reference proteome</keyword>
<dbReference type="Pfam" id="PF01207">
    <property type="entry name" value="Dus"/>
    <property type="match status" value="1"/>
</dbReference>
<accession>A0A3M9XUU1</accession>
<dbReference type="RefSeq" id="WP_123177653.1">
    <property type="nucleotide sequence ID" value="NZ_QWDD01000001.1"/>
</dbReference>
<keyword evidence="6 9" id="KW-0521">NADP</keyword>
<evidence type="ECO:0000259" key="13">
    <source>
        <dbReference type="Pfam" id="PF01207"/>
    </source>
</evidence>
<comment type="similarity">
    <text evidence="9">Belongs to the Dus family. DusA subfamily.</text>
</comment>
<dbReference type="InterPro" id="IPR018517">
    <property type="entry name" value="tRNA_hU_synthase_CS"/>
</dbReference>
<keyword evidence="2 9" id="KW-0820">tRNA-binding</keyword>
<dbReference type="CDD" id="cd02801">
    <property type="entry name" value="DUS_like_FMN"/>
    <property type="match status" value="1"/>
</dbReference>
<dbReference type="GO" id="GO:0000049">
    <property type="term" value="F:tRNA binding"/>
    <property type="evidence" value="ECO:0007669"/>
    <property type="project" value="UniProtKB-UniRule"/>
</dbReference>
<evidence type="ECO:0000313" key="15">
    <source>
        <dbReference type="Proteomes" id="UP000268623"/>
    </source>
</evidence>
<dbReference type="PANTHER" id="PTHR42907:SF1">
    <property type="entry name" value="FMN-LINKED OXIDOREDUCTASES SUPERFAMILY PROTEIN"/>
    <property type="match status" value="1"/>
</dbReference>
<feature type="domain" description="DUS-like FMN-binding" evidence="13">
    <location>
        <begin position="11"/>
        <end position="301"/>
    </location>
</feature>
<keyword evidence="5 9" id="KW-0819">tRNA processing</keyword>
<evidence type="ECO:0000256" key="10">
    <source>
        <dbReference type="PIRNR" id="PIRNR006621"/>
    </source>
</evidence>
<dbReference type="Gene3D" id="3.20.20.70">
    <property type="entry name" value="Aldolase class I"/>
    <property type="match status" value="1"/>
</dbReference>
<dbReference type="InterPro" id="IPR013785">
    <property type="entry name" value="Aldolase_TIM"/>
</dbReference>
<keyword evidence="3 9" id="KW-0285">Flavoprotein</keyword>
<dbReference type="EC" id="1.3.1.91" evidence="9"/>